<gene>
    <name evidence="1" type="ORF">CDAR_19621</name>
</gene>
<accession>A0AAV4V5Y9</accession>
<sequence length="105" mass="11482">MTTAMTLTTVPMITKEALHCQRILQAEKDVLAQKTRYEAALGFVNIANIVCDQNLLNKVTTSKLTKDALQDPRYSDSGITAISPAEKAELIADCWSAINVITITN</sequence>
<protein>
    <submittedName>
        <fullName evidence="1">Uncharacterized protein</fullName>
    </submittedName>
</protein>
<name>A0AAV4V5Y9_9ARAC</name>
<reference evidence="1 2" key="1">
    <citation type="submission" date="2021-06" db="EMBL/GenBank/DDBJ databases">
        <title>Caerostris darwini draft genome.</title>
        <authorList>
            <person name="Kono N."/>
            <person name="Arakawa K."/>
        </authorList>
    </citation>
    <scope>NUCLEOTIDE SEQUENCE [LARGE SCALE GENOMIC DNA]</scope>
</reference>
<organism evidence="1 2">
    <name type="scientific">Caerostris darwini</name>
    <dbReference type="NCBI Taxonomy" id="1538125"/>
    <lineage>
        <taxon>Eukaryota</taxon>
        <taxon>Metazoa</taxon>
        <taxon>Ecdysozoa</taxon>
        <taxon>Arthropoda</taxon>
        <taxon>Chelicerata</taxon>
        <taxon>Arachnida</taxon>
        <taxon>Araneae</taxon>
        <taxon>Araneomorphae</taxon>
        <taxon>Entelegynae</taxon>
        <taxon>Araneoidea</taxon>
        <taxon>Araneidae</taxon>
        <taxon>Caerostris</taxon>
    </lineage>
</organism>
<evidence type="ECO:0000313" key="1">
    <source>
        <dbReference type="EMBL" id="GIY65424.1"/>
    </source>
</evidence>
<proteinExistence type="predicted"/>
<dbReference type="EMBL" id="BPLQ01012420">
    <property type="protein sequence ID" value="GIY65424.1"/>
    <property type="molecule type" value="Genomic_DNA"/>
</dbReference>
<evidence type="ECO:0000313" key="2">
    <source>
        <dbReference type="Proteomes" id="UP001054837"/>
    </source>
</evidence>
<comment type="caution">
    <text evidence="1">The sequence shown here is derived from an EMBL/GenBank/DDBJ whole genome shotgun (WGS) entry which is preliminary data.</text>
</comment>
<dbReference type="Proteomes" id="UP001054837">
    <property type="component" value="Unassembled WGS sequence"/>
</dbReference>
<dbReference type="AlphaFoldDB" id="A0AAV4V5Y9"/>
<keyword evidence="2" id="KW-1185">Reference proteome</keyword>